<accession>A0A964BPU0</accession>
<keyword evidence="1" id="KW-0802">TPR repeat</keyword>
<dbReference type="Gene3D" id="3.90.550.10">
    <property type="entry name" value="Spore Coat Polysaccharide Biosynthesis Protein SpsA, Chain A"/>
    <property type="match status" value="2"/>
</dbReference>
<dbReference type="InterPro" id="IPR011990">
    <property type="entry name" value="TPR-like_helical_dom_sf"/>
</dbReference>
<dbReference type="PANTHER" id="PTHR43685">
    <property type="entry name" value="GLYCOSYLTRANSFERASE"/>
    <property type="match status" value="1"/>
</dbReference>
<dbReference type="Gene3D" id="1.25.40.10">
    <property type="entry name" value="Tetratricopeptide repeat domain"/>
    <property type="match status" value="1"/>
</dbReference>
<dbReference type="SUPFAM" id="SSF48452">
    <property type="entry name" value="TPR-like"/>
    <property type="match status" value="1"/>
</dbReference>
<keyword evidence="4" id="KW-1185">Reference proteome</keyword>
<dbReference type="InterPro" id="IPR001173">
    <property type="entry name" value="Glyco_trans_2-like"/>
</dbReference>
<feature type="domain" description="Glycosyltransferase 2-like" evidence="2">
    <location>
        <begin position="22"/>
        <end position="181"/>
    </location>
</feature>
<sequence>MPNQGSDRDRQGTISSKSPKVSVIIPSYNCDRYLPEAIVSVLHQSYQNYEIIVIDDGSTDNTSAAIEPYLAKIRYIYQDNQGTAIARNHGIDLATGELIAFLDADDIFLPHKLKEQVAIFKQNPDLGIVNSGYRIIKENGEVVMDIERWQEIPDLTPEVWLIHKPILPSAMMFRREWFEQVGGFQQQFFPCEDIELTLRMAIKGCKSAWLTKVTVCYRQRDRSATSLNSSQVLLHNRSAEAMQDYFFTQKELPESIRQLEAKSRFYFYTWLAWLCYQTDLLPQMAQYLAKSASHTPLSSAEIIVNWINTFDSCAKVYACEFDAYKLGNLDKWQQAIASLQASSTIPTFPLPKVSVIIPSYNCDRYLPEAIDSVLRQTYKNYEIIVIDDGSTDNTSAAIKPYLAKIRYVYQDNQGVSAARNCGLALAEGELIAFLDADDLFLPDKLQQQVAVFEQHPDLAIVNSGYHVIQEDGEVVMDVERWHEIPDLTPEVWLLHKPVLPSVMMFRKEWLERVGGFDPRFSSSEDVEVVLRMVIQGCKAAWLTQITTCYRRHNHSVTWKKTLRQVENSELMQDYFFSRQDLPASLRQLEYRSRFYFYSWLAWLCYQGGLLSQMVDYLAKSRNYAPFPSAEIIVNWINTFESCARMYACKFDAYELGNLKQWQQAIDSLKALPIFNSYAQEIAKLQQLLTANPDPSEIELYAQVYLELGEKMRAQRDLDRAIICLRQAVELVPDRADYHHSLGMALEERYDLNSALAAYQRAIRLNPDEPTFRHSCDLLLKQQQDWQEVLDYCQKMQKVKGNQPKILMIFPFPPYPLQQGGAAIRMFEQIKYFGRRYHLTVVCFIFQEADRVLRSQLEQYCHRAFLLKPGKPMSPYTKERHQQLYFLQTWNMWKTLEQLSLIDFDLVSFEFIFSTVYYPLFSGRLTVLNEHNIESRLLQSCTQLGDRELISNLSRDVDAVKPFVNAEREAKLLREYENQTWKKFALRTVVSQIDKLELDRLCVTGKTLIVKNGIDTQAILPVDNCNAKKILFMGTMSYFPNIDAVFYFVSEILPLVRQYSDSRFCIAGREPPEKILNLSQSDPSIEIIADPQDMSQVACQCQMTVVPLRAGSGTRIKILHSLAMGIPVVSTSLGAEGLDVVSGEHLLIGDRPQEFAQAILAIQANANLRTKLSTNGRKLVETKYDWEHIFAQYENWVEKNL</sequence>
<dbReference type="InterPro" id="IPR019734">
    <property type="entry name" value="TPR_rpt"/>
</dbReference>
<dbReference type="Pfam" id="PF00535">
    <property type="entry name" value="Glycos_transf_2"/>
    <property type="match status" value="2"/>
</dbReference>
<evidence type="ECO:0000256" key="1">
    <source>
        <dbReference type="PROSITE-ProRule" id="PRU00339"/>
    </source>
</evidence>
<dbReference type="InterPro" id="IPR029044">
    <property type="entry name" value="Nucleotide-diphossugar_trans"/>
</dbReference>
<feature type="domain" description="Glycosyltransferase 2-like" evidence="2">
    <location>
        <begin position="354"/>
        <end position="484"/>
    </location>
</feature>
<dbReference type="EMBL" id="JADWDC010000011">
    <property type="protein sequence ID" value="MCC0176632.1"/>
    <property type="molecule type" value="Genomic_DNA"/>
</dbReference>
<dbReference type="PANTHER" id="PTHR43685:SF11">
    <property type="entry name" value="GLYCOSYLTRANSFERASE TAGX-RELATED"/>
    <property type="match status" value="1"/>
</dbReference>
<comment type="caution">
    <text evidence="3">The sequence shown here is derived from an EMBL/GenBank/DDBJ whole genome shotgun (WGS) entry which is preliminary data.</text>
</comment>
<dbReference type="RefSeq" id="WP_229639670.1">
    <property type="nucleotide sequence ID" value="NZ_JADWDC010000011.1"/>
</dbReference>
<evidence type="ECO:0000313" key="3">
    <source>
        <dbReference type="EMBL" id="MCC0176632.1"/>
    </source>
</evidence>
<proteinExistence type="predicted"/>
<dbReference type="PROSITE" id="PS50005">
    <property type="entry name" value="TPR"/>
    <property type="match status" value="2"/>
</dbReference>
<dbReference type="InterPro" id="IPR050834">
    <property type="entry name" value="Glycosyltransf_2"/>
</dbReference>
<protein>
    <submittedName>
        <fullName evidence="3">Glycosyltransferase</fullName>
    </submittedName>
</protein>
<dbReference type="SUPFAM" id="SSF53448">
    <property type="entry name" value="Nucleotide-diphospho-sugar transferases"/>
    <property type="match status" value="2"/>
</dbReference>
<dbReference type="Gene3D" id="3.40.50.2000">
    <property type="entry name" value="Glycogen Phosphorylase B"/>
    <property type="match status" value="2"/>
</dbReference>
<gene>
    <name evidence="3" type="ORF">I4641_06525</name>
</gene>
<dbReference type="Proteomes" id="UP000729733">
    <property type="component" value="Unassembled WGS sequence"/>
</dbReference>
<reference evidence="3" key="1">
    <citation type="journal article" date="2021" name="Antonie Van Leeuwenhoek">
        <title>Draft genome and description of Waterburya agarophytonicola gen. nov. sp. nov. (Pleurocapsales, Cyanobacteria): a seaweed symbiont.</title>
        <authorList>
            <person name="Bonthond G."/>
            <person name="Shalygin S."/>
            <person name="Bayer T."/>
            <person name="Weinberger F."/>
        </authorList>
    </citation>
    <scope>NUCLEOTIDE SEQUENCE</scope>
    <source>
        <strain evidence="3">KI4</strain>
    </source>
</reference>
<evidence type="ECO:0000259" key="2">
    <source>
        <dbReference type="Pfam" id="PF00535"/>
    </source>
</evidence>
<feature type="repeat" description="TPR" evidence="1">
    <location>
        <begin position="701"/>
        <end position="734"/>
    </location>
</feature>
<dbReference type="SMART" id="SM00028">
    <property type="entry name" value="TPR"/>
    <property type="match status" value="2"/>
</dbReference>
<dbReference type="AlphaFoldDB" id="A0A964BPU0"/>
<dbReference type="CDD" id="cd03801">
    <property type="entry name" value="GT4_PimA-like"/>
    <property type="match status" value="1"/>
</dbReference>
<organism evidence="3 4">
    <name type="scientific">Waterburya agarophytonicola KI4</name>
    <dbReference type="NCBI Taxonomy" id="2874699"/>
    <lineage>
        <taxon>Bacteria</taxon>
        <taxon>Bacillati</taxon>
        <taxon>Cyanobacteriota</taxon>
        <taxon>Cyanophyceae</taxon>
        <taxon>Pleurocapsales</taxon>
        <taxon>Hyellaceae</taxon>
        <taxon>Waterburya</taxon>
        <taxon>Waterburya agarophytonicola</taxon>
    </lineage>
</organism>
<dbReference type="SUPFAM" id="SSF53756">
    <property type="entry name" value="UDP-Glycosyltransferase/glycogen phosphorylase"/>
    <property type="match status" value="1"/>
</dbReference>
<evidence type="ECO:0000313" key="4">
    <source>
        <dbReference type="Proteomes" id="UP000729733"/>
    </source>
</evidence>
<feature type="repeat" description="TPR" evidence="1">
    <location>
        <begin position="735"/>
        <end position="768"/>
    </location>
</feature>
<name>A0A964BPU0_9CYAN</name>
<dbReference type="Pfam" id="PF13692">
    <property type="entry name" value="Glyco_trans_1_4"/>
    <property type="match status" value="1"/>
</dbReference>